<keyword evidence="2" id="KW-0812">Transmembrane</keyword>
<evidence type="ECO:0000313" key="4">
    <source>
        <dbReference type="Proteomes" id="UP001595850"/>
    </source>
</evidence>
<name>A0ABV8IAH7_9ACTN</name>
<keyword evidence="2" id="KW-0472">Membrane</keyword>
<dbReference type="EMBL" id="JBHSBM010000017">
    <property type="protein sequence ID" value="MFC4059934.1"/>
    <property type="molecule type" value="Genomic_DNA"/>
</dbReference>
<keyword evidence="4" id="KW-1185">Reference proteome</keyword>
<gene>
    <name evidence="3" type="ORF">ACFOWE_16635</name>
</gene>
<dbReference type="Pfam" id="PF09534">
    <property type="entry name" value="Trp_oprn_chp"/>
    <property type="match status" value="1"/>
</dbReference>
<dbReference type="InterPro" id="IPR019051">
    <property type="entry name" value="Trp_biosyn_TM_oprn/chp"/>
</dbReference>
<dbReference type="Proteomes" id="UP001595850">
    <property type="component" value="Unassembled WGS sequence"/>
</dbReference>
<protein>
    <submittedName>
        <fullName evidence="3">Trp biosynthesis-associated membrane protein</fullName>
    </submittedName>
</protein>
<dbReference type="RefSeq" id="WP_377288629.1">
    <property type="nucleotide sequence ID" value="NZ_JBHSBM010000017.1"/>
</dbReference>
<feature type="compositionally biased region" description="Basic and acidic residues" evidence="1">
    <location>
        <begin position="179"/>
        <end position="199"/>
    </location>
</feature>
<proteinExistence type="predicted"/>
<comment type="caution">
    <text evidence="3">The sequence shown here is derived from an EMBL/GenBank/DDBJ whole genome shotgun (WGS) entry which is preliminary data.</text>
</comment>
<keyword evidence="2" id="KW-1133">Transmembrane helix</keyword>
<reference evidence="4" key="1">
    <citation type="journal article" date="2019" name="Int. J. Syst. Evol. Microbiol.">
        <title>The Global Catalogue of Microorganisms (GCM) 10K type strain sequencing project: providing services to taxonomists for standard genome sequencing and annotation.</title>
        <authorList>
            <consortium name="The Broad Institute Genomics Platform"/>
            <consortium name="The Broad Institute Genome Sequencing Center for Infectious Disease"/>
            <person name="Wu L."/>
            <person name="Ma J."/>
        </authorList>
    </citation>
    <scope>NUCLEOTIDE SEQUENCE [LARGE SCALE GENOMIC DNA]</scope>
    <source>
        <strain evidence="4">TBRC 4489</strain>
    </source>
</reference>
<organism evidence="3 4">
    <name type="scientific">Planomonospora corallina</name>
    <dbReference type="NCBI Taxonomy" id="1806052"/>
    <lineage>
        <taxon>Bacteria</taxon>
        <taxon>Bacillati</taxon>
        <taxon>Actinomycetota</taxon>
        <taxon>Actinomycetes</taxon>
        <taxon>Streptosporangiales</taxon>
        <taxon>Streptosporangiaceae</taxon>
        <taxon>Planomonospora</taxon>
    </lineage>
</organism>
<evidence type="ECO:0000313" key="3">
    <source>
        <dbReference type="EMBL" id="MFC4059934.1"/>
    </source>
</evidence>
<evidence type="ECO:0000256" key="2">
    <source>
        <dbReference type="SAM" id="Phobius"/>
    </source>
</evidence>
<sequence length="199" mass="19725">MSARRELWTWAALCAAGAGLVLLAAGRGWAEPGSGATWADDAGPSVLTGSAIVPFLGPVALAALAAVVAVLATGGAVRRAVGVVIALCGLGVLAGVWYGVGRGVPAAVMPDRAAGEAAGGYLGIHWVWPAVAAAGGLLLLAAGAVAAARGPRWPGMSRRYDRRGHGGDGPAGGPVTERVLWDAIDRGADPTADPEDRAP</sequence>
<feature type="transmembrane region" description="Helical" evidence="2">
    <location>
        <begin position="126"/>
        <end position="148"/>
    </location>
</feature>
<accession>A0ABV8IAH7</accession>
<feature type="region of interest" description="Disordered" evidence="1">
    <location>
        <begin position="156"/>
        <end position="199"/>
    </location>
</feature>
<feature type="transmembrane region" description="Helical" evidence="2">
    <location>
        <begin position="46"/>
        <end position="73"/>
    </location>
</feature>
<evidence type="ECO:0000256" key="1">
    <source>
        <dbReference type="SAM" id="MobiDB-lite"/>
    </source>
</evidence>
<feature type="transmembrane region" description="Helical" evidence="2">
    <location>
        <begin position="80"/>
        <end position="100"/>
    </location>
</feature>